<evidence type="ECO:0000256" key="2">
    <source>
        <dbReference type="SAM" id="Phobius"/>
    </source>
</evidence>
<feature type="region of interest" description="Disordered" evidence="1">
    <location>
        <begin position="60"/>
        <end position="80"/>
    </location>
</feature>
<sequence>MGFISSILGFFGFEIGIVVGLVIEYYLFIYFQPTDVKLTDFGLSKVGLINSTDNLSGPDVSGFGLLEDDDELPTEQRAQK</sequence>
<dbReference type="Proteomes" id="UP001327560">
    <property type="component" value="Chromosome 8"/>
</dbReference>
<reference evidence="3 4" key="1">
    <citation type="submission" date="2023-10" db="EMBL/GenBank/DDBJ databases">
        <title>Chromosome-scale genome assembly provides insights into flower coloration mechanisms of Canna indica.</title>
        <authorList>
            <person name="Li C."/>
        </authorList>
    </citation>
    <scope>NUCLEOTIDE SEQUENCE [LARGE SCALE GENOMIC DNA]</scope>
    <source>
        <tissue evidence="3">Flower</tissue>
    </source>
</reference>
<proteinExistence type="predicted"/>
<feature type="transmembrane region" description="Helical" evidence="2">
    <location>
        <begin position="6"/>
        <end position="28"/>
    </location>
</feature>
<evidence type="ECO:0000313" key="3">
    <source>
        <dbReference type="EMBL" id="WOL17368.1"/>
    </source>
</evidence>
<name>A0AAQ3QQ07_9LILI</name>
<dbReference type="AlphaFoldDB" id="A0AAQ3QQ07"/>
<keyword evidence="3" id="KW-0723">Serine/threonine-protein kinase</keyword>
<keyword evidence="3" id="KW-0418">Kinase</keyword>
<dbReference type="GO" id="GO:0004674">
    <property type="term" value="F:protein serine/threonine kinase activity"/>
    <property type="evidence" value="ECO:0007669"/>
    <property type="project" value="UniProtKB-KW"/>
</dbReference>
<evidence type="ECO:0000313" key="4">
    <source>
        <dbReference type="Proteomes" id="UP001327560"/>
    </source>
</evidence>
<evidence type="ECO:0000256" key="1">
    <source>
        <dbReference type="SAM" id="MobiDB-lite"/>
    </source>
</evidence>
<keyword evidence="2" id="KW-0812">Transmembrane</keyword>
<accession>A0AAQ3QQ07</accession>
<keyword evidence="2" id="KW-1133">Transmembrane helix</keyword>
<keyword evidence="2" id="KW-0472">Membrane</keyword>
<keyword evidence="3" id="KW-0808">Transferase</keyword>
<keyword evidence="4" id="KW-1185">Reference proteome</keyword>
<protein>
    <submittedName>
        <fullName evidence="3">Serine/threonine protein kinase IRE isoform X1</fullName>
    </submittedName>
</protein>
<organism evidence="3 4">
    <name type="scientific">Canna indica</name>
    <name type="common">Indian-shot</name>
    <dbReference type="NCBI Taxonomy" id="4628"/>
    <lineage>
        <taxon>Eukaryota</taxon>
        <taxon>Viridiplantae</taxon>
        <taxon>Streptophyta</taxon>
        <taxon>Embryophyta</taxon>
        <taxon>Tracheophyta</taxon>
        <taxon>Spermatophyta</taxon>
        <taxon>Magnoliopsida</taxon>
        <taxon>Liliopsida</taxon>
        <taxon>Zingiberales</taxon>
        <taxon>Cannaceae</taxon>
        <taxon>Canna</taxon>
    </lineage>
</organism>
<dbReference type="EMBL" id="CP136897">
    <property type="protein sequence ID" value="WOL17368.1"/>
    <property type="molecule type" value="Genomic_DNA"/>
</dbReference>
<gene>
    <name evidence="3" type="ORF">Cni_G26160</name>
</gene>